<name>A0A3B0WB45_9ZZZZ</name>
<dbReference type="PANTHER" id="PTHR45641:SF19">
    <property type="entry name" value="NEPHROCYSTIN-3"/>
    <property type="match status" value="1"/>
</dbReference>
<dbReference type="AlphaFoldDB" id="A0A3B0WB45"/>
<dbReference type="SUPFAM" id="SSF48452">
    <property type="entry name" value="TPR-like"/>
    <property type="match status" value="2"/>
</dbReference>
<dbReference type="SMART" id="SM00028">
    <property type="entry name" value="TPR"/>
    <property type="match status" value="5"/>
</dbReference>
<organism evidence="3">
    <name type="scientific">hydrothermal vent metagenome</name>
    <dbReference type="NCBI Taxonomy" id="652676"/>
    <lineage>
        <taxon>unclassified sequences</taxon>
        <taxon>metagenomes</taxon>
        <taxon>ecological metagenomes</taxon>
    </lineage>
</organism>
<keyword evidence="2" id="KW-0802">TPR repeat</keyword>
<dbReference type="PANTHER" id="PTHR45641">
    <property type="entry name" value="TETRATRICOPEPTIDE REPEAT PROTEIN (AFU_ORTHOLOGUE AFUA_6G03870)"/>
    <property type="match status" value="1"/>
</dbReference>
<proteinExistence type="predicted"/>
<accession>A0A3B0WB45</accession>
<evidence type="ECO:0000313" key="3">
    <source>
        <dbReference type="EMBL" id="VAW48442.1"/>
    </source>
</evidence>
<evidence type="ECO:0000256" key="2">
    <source>
        <dbReference type="ARBA" id="ARBA00022803"/>
    </source>
</evidence>
<reference evidence="3" key="1">
    <citation type="submission" date="2018-06" db="EMBL/GenBank/DDBJ databases">
        <authorList>
            <person name="Zhirakovskaya E."/>
        </authorList>
    </citation>
    <scope>NUCLEOTIDE SEQUENCE</scope>
</reference>
<gene>
    <name evidence="3" type="ORF">MNBD_GAMMA02-1725</name>
</gene>
<evidence type="ECO:0000256" key="1">
    <source>
        <dbReference type="ARBA" id="ARBA00022737"/>
    </source>
</evidence>
<dbReference type="InterPro" id="IPR011990">
    <property type="entry name" value="TPR-like_helical_dom_sf"/>
</dbReference>
<protein>
    <recommendedName>
        <fullName evidence="4">MalT-like TPR region domain-containing protein</fullName>
    </recommendedName>
</protein>
<dbReference type="Pfam" id="PF13424">
    <property type="entry name" value="TPR_12"/>
    <property type="match status" value="2"/>
</dbReference>
<evidence type="ECO:0008006" key="4">
    <source>
        <dbReference type="Google" id="ProtNLM"/>
    </source>
</evidence>
<sequence length="491" mass="55836">MYQNSVQLKQQRDKAEEQALIANKTTEFLTTLFQAASPLGNQGKDLDLVSVLEQGERQLVEGLGQQPKVIGALSLVMAGIQHHIDNTPKAIDHYLRAINVFQQANDLDGELTAIGQLAVMYFRNDDLKNSDRQFSAGDSMAERIEDPESLAWFLLKKATVGNERGQREQAAQYAEEALSLLKGTDENIALLGRLYSEWGQAIEFTESQLAFEFNEKALNYAARDEGEIHPTYLGRLSTKALRLMRLNRYDEAVEYIDETIAIAEKLYSDQHPKYASFLTSKVTYLHDKGYFKQAEQVYQKILSIYFNSYGKNNYDYARVTNNLAYLYEDQGQLLLAKELYRQSVELRIQLDSNNKIRVATAQSNFARVLAKLNQHTESAALVQQVMPVYAANKRSNLYNLIIKLANTFGDGGDIETCQQGKDRLQSLKAEIKKESAKGWRRLGAELWIAQMLKACQFEVEANMWLNSAYEMSKNIYQADSEGFKMIQQQVK</sequence>
<dbReference type="Gene3D" id="1.25.40.10">
    <property type="entry name" value="Tetratricopeptide repeat domain"/>
    <property type="match status" value="2"/>
</dbReference>
<dbReference type="EMBL" id="UOFA01000409">
    <property type="protein sequence ID" value="VAW48442.1"/>
    <property type="molecule type" value="Genomic_DNA"/>
</dbReference>
<keyword evidence="1" id="KW-0677">Repeat</keyword>
<dbReference type="InterPro" id="IPR019734">
    <property type="entry name" value="TPR_rpt"/>
</dbReference>